<dbReference type="GO" id="GO:0043115">
    <property type="term" value="F:precorrin-2 dehydrogenase activity"/>
    <property type="evidence" value="ECO:0007669"/>
    <property type="project" value="UniProtKB-EC"/>
</dbReference>
<dbReference type="InterPro" id="IPR028161">
    <property type="entry name" value="Met8-like"/>
</dbReference>
<dbReference type="GO" id="GO:0019354">
    <property type="term" value="P:siroheme biosynthetic process"/>
    <property type="evidence" value="ECO:0007669"/>
    <property type="project" value="UniProtKB-UniPathway"/>
</dbReference>
<evidence type="ECO:0000256" key="3">
    <source>
        <dbReference type="ARBA" id="ARBA00023002"/>
    </source>
</evidence>
<dbReference type="NCBIfam" id="TIGR01470">
    <property type="entry name" value="cysG_Nterm"/>
    <property type="match status" value="1"/>
</dbReference>
<dbReference type="AlphaFoldDB" id="A0A2T5GS05"/>
<name>A0A2T5GS05_9SPHN</name>
<dbReference type="SUPFAM" id="SSF53790">
    <property type="entry name" value="Tetrapyrrole methylase"/>
    <property type="match status" value="1"/>
</dbReference>
<organism evidence="7 8">
    <name type="scientific">Sphingomonas aurantiaca</name>
    <dbReference type="NCBI Taxonomy" id="185949"/>
    <lineage>
        <taxon>Bacteria</taxon>
        <taxon>Pseudomonadati</taxon>
        <taxon>Pseudomonadota</taxon>
        <taxon>Alphaproteobacteria</taxon>
        <taxon>Sphingomonadales</taxon>
        <taxon>Sphingomonadaceae</taxon>
        <taxon>Sphingomonas</taxon>
    </lineage>
</organism>
<dbReference type="GO" id="GO:0004325">
    <property type="term" value="F:ferrochelatase activity"/>
    <property type="evidence" value="ECO:0007669"/>
    <property type="project" value="InterPro"/>
</dbReference>
<comment type="catalytic activity">
    <reaction evidence="6">
        <text>precorrin-2 + NAD(+) = sirohydrochlorin + NADH + 2 H(+)</text>
        <dbReference type="Rhea" id="RHEA:15613"/>
        <dbReference type="ChEBI" id="CHEBI:15378"/>
        <dbReference type="ChEBI" id="CHEBI:57540"/>
        <dbReference type="ChEBI" id="CHEBI:57945"/>
        <dbReference type="ChEBI" id="CHEBI:58351"/>
        <dbReference type="ChEBI" id="CHEBI:58827"/>
        <dbReference type="EC" id="1.3.1.76"/>
    </reaction>
</comment>
<evidence type="ECO:0000256" key="2">
    <source>
        <dbReference type="ARBA" id="ARBA00012400"/>
    </source>
</evidence>
<keyword evidence="7" id="KW-0489">Methyltransferase</keyword>
<gene>
    <name evidence="7" type="ORF">C8J26_0389</name>
</gene>
<dbReference type="GO" id="GO:0008168">
    <property type="term" value="F:methyltransferase activity"/>
    <property type="evidence" value="ECO:0007669"/>
    <property type="project" value="UniProtKB-KW"/>
</dbReference>
<evidence type="ECO:0000256" key="6">
    <source>
        <dbReference type="ARBA" id="ARBA00047561"/>
    </source>
</evidence>
<dbReference type="UniPathway" id="UPA00262">
    <property type="reaction ID" value="UER00222"/>
</dbReference>
<keyword evidence="3" id="KW-0560">Oxidoreductase</keyword>
<dbReference type="EC" id="1.3.1.76" evidence="2"/>
<sequence length="267" mass="27572">MAQAVNPAPPPSLQSLPLFVRLAGRPVILLGDGEAADAKRRLLDRAGADVVGEDATASLAIVAIDEEDEALAAVARLKARGILVNAVDRSALCDFTLPAIVDRAPVLIAIGTSGVSAGLAAALRQRLEALVPGDLGKLALALQAARSALRKRWPDMGERRRALATAMAAGGLLDPLSPTHDVDAWLAPTGAPAATRDVAITLVLLSDDPEDLTLRQARALASADRVYHGPDAPAAILDRARADAARLCAPMPADPGTGLSIEIEMAL</sequence>
<comment type="caution">
    <text evidence="7">The sequence shown here is derived from an EMBL/GenBank/DDBJ whole genome shotgun (WGS) entry which is preliminary data.</text>
</comment>
<keyword evidence="7" id="KW-0808">Transferase</keyword>
<keyword evidence="8" id="KW-1185">Reference proteome</keyword>
<reference evidence="7 8" key="1">
    <citation type="submission" date="2018-04" db="EMBL/GenBank/DDBJ databases">
        <title>Genomic Encyclopedia of Type Strains, Phase III (KMG-III): the genomes of soil and plant-associated and newly described type strains.</title>
        <authorList>
            <person name="Whitman W."/>
        </authorList>
    </citation>
    <scope>NUCLEOTIDE SEQUENCE [LARGE SCALE GENOMIC DNA]</scope>
    <source>
        <strain evidence="7 8">MA101b</strain>
    </source>
</reference>
<dbReference type="InterPro" id="IPR035996">
    <property type="entry name" value="4pyrrol_Methylase_sf"/>
</dbReference>
<protein>
    <recommendedName>
        <fullName evidence="2">precorrin-2 dehydrogenase</fullName>
        <ecNumber evidence="2">1.3.1.76</ecNumber>
    </recommendedName>
</protein>
<evidence type="ECO:0000313" key="8">
    <source>
        <dbReference type="Proteomes" id="UP000244189"/>
    </source>
</evidence>
<dbReference type="Gene3D" id="3.30.160.110">
    <property type="entry name" value="Siroheme synthase, domain 2"/>
    <property type="match status" value="1"/>
</dbReference>
<accession>A0A2T5GS05</accession>
<dbReference type="InterPro" id="IPR006367">
    <property type="entry name" value="Sirohaem_synthase_N"/>
</dbReference>
<dbReference type="GO" id="GO:0032259">
    <property type="term" value="P:methylation"/>
    <property type="evidence" value="ECO:0007669"/>
    <property type="project" value="UniProtKB-KW"/>
</dbReference>
<evidence type="ECO:0000313" key="7">
    <source>
        <dbReference type="EMBL" id="PTQ62112.1"/>
    </source>
</evidence>
<keyword evidence="5" id="KW-0627">Porphyrin biosynthesis</keyword>
<proteinExistence type="predicted"/>
<evidence type="ECO:0000256" key="5">
    <source>
        <dbReference type="ARBA" id="ARBA00023244"/>
    </source>
</evidence>
<dbReference type="InterPro" id="IPR036291">
    <property type="entry name" value="NAD(P)-bd_dom_sf"/>
</dbReference>
<evidence type="ECO:0000256" key="4">
    <source>
        <dbReference type="ARBA" id="ARBA00023027"/>
    </source>
</evidence>
<dbReference type="PANTHER" id="PTHR35330:SF1">
    <property type="entry name" value="SIROHEME BIOSYNTHESIS PROTEIN MET8"/>
    <property type="match status" value="1"/>
</dbReference>
<dbReference type="Proteomes" id="UP000244189">
    <property type="component" value="Unassembled WGS sequence"/>
</dbReference>
<dbReference type="SUPFAM" id="SSF75615">
    <property type="entry name" value="Siroheme synthase middle domains-like"/>
    <property type="match status" value="1"/>
</dbReference>
<dbReference type="EMBL" id="QAOG01000001">
    <property type="protein sequence ID" value="PTQ62112.1"/>
    <property type="molecule type" value="Genomic_DNA"/>
</dbReference>
<dbReference type="PANTHER" id="PTHR35330">
    <property type="entry name" value="SIROHEME BIOSYNTHESIS PROTEIN MET8"/>
    <property type="match status" value="1"/>
</dbReference>
<keyword evidence="4" id="KW-0520">NAD</keyword>
<dbReference type="Pfam" id="PF13241">
    <property type="entry name" value="NAD_binding_7"/>
    <property type="match status" value="1"/>
</dbReference>
<dbReference type="SUPFAM" id="SSF51735">
    <property type="entry name" value="NAD(P)-binding Rossmann-fold domains"/>
    <property type="match status" value="1"/>
</dbReference>
<evidence type="ECO:0000256" key="1">
    <source>
        <dbReference type="ARBA" id="ARBA00005010"/>
    </source>
</evidence>
<comment type="pathway">
    <text evidence="1">Porphyrin-containing compound metabolism; siroheme biosynthesis; sirohydrochlorin from precorrin-2: step 1/1.</text>
</comment>
<dbReference type="Gene3D" id="3.40.50.720">
    <property type="entry name" value="NAD(P)-binding Rossmann-like Domain"/>
    <property type="match status" value="1"/>
</dbReference>